<evidence type="ECO:0000313" key="7">
    <source>
        <dbReference type="Proteomes" id="UP000053617"/>
    </source>
</evidence>
<keyword evidence="7" id="KW-1185">Reference proteome</keyword>
<evidence type="ECO:0000256" key="1">
    <source>
        <dbReference type="ARBA" id="ARBA00008779"/>
    </source>
</evidence>
<dbReference type="InterPro" id="IPR024607">
    <property type="entry name" value="Sulfatase_CS"/>
</dbReference>
<dbReference type="GeneID" id="25291693"/>
<keyword evidence="4" id="KW-0325">Glycoprotein</keyword>
<evidence type="ECO:0000256" key="2">
    <source>
        <dbReference type="ARBA" id="ARBA00022729"/>
    </source>
</evidence>
<dbReference type="RefSeq" id="XP_013272786.1">
    <property type="nucleotide sequence ID" value="XM_013417332.1"/>
</dbReference>
<dbReference type="InterPro" id="IPR000917">
    <property type="entry name" value="Sulfatase_N"/>
</dbReference>
<dbReference type="Gene3D" id="3.40.720.10">
    <property type="entry name" value="Alkaline Phosphatase, subunit A"/>
    <property type="match status" value="1"/>
</dbReference>
<dbReference type="Pfam" id="PF00884">
    <property type="entry name" value="Sulfatase"/>
    <property type="match status" value="1"/>
</dbReference>
<name>A0A0D2J954_9EURO</name>
<dbReference type="PANTHER" id="PTHR43108:SF6">
    <property type="entry name" value="N-SULPHOGLUCOSAMINE SULPHOHYDROLASE"/>
    <property type="match status" value="1"/>
</dbReference>
<dbReference type="Proteomes" id="UP000053617">
    <property type="component" value="Unassembled WGS sequence"/>
</dbReference>
<keyword evidence="2" id="KW-0732">Signal</keyword>
<dbReference type="InterPro" id="IPR017850">
    <property type="entry name" value="Alkaline_phosphatase_core_sf"/>
</dbReference>
<accession>A0A0D2J954</accession>
<dbReference type="PROSITE" id="PS00523">
    <property type="entry name" value="SULFATASE_1"/>
    <property type="match status" value="1"/>
</dbReference>
<evidence type="ECO:0000256" key="4">
    <source>
        <dbReference type="ARBA" id="ARBA00023180"/>
    </source>
</evidence>
<dbReference type="VEuPathDB" id="FungiDB:Z518_03622"/>
<proteinExistence type="inferred from homology"/>
<dbReference type="STRING" id="1442369.A0A0D2J954"/>
<dbReference type="PROSITE" id="PS00149">
    <property type="entry name" value="SULFATASE_2"/>
    <property type="match status" value="1"/>
</dbReference>
<dbReference type="PANTHER" id="PTHR43108">
    <property type="entry name" value="N-ACETYLGLUCOSAMINE-6-SULFATASE FAMILY MEMBER"/>
    <property type="match status" value="1"/>
</dbReference>
<evidence type="ECO:0000313" key="6">
    <source>
        <dbReference type="EMBL" id="KIX05650.1"/>
    </source>
</evidence>
<protein>
    <recommendedName>
        <fullName evidence="5">Sulfatase N-terminal domain-containing protein</fullName>
    </recommendedName>
</protein>
<dbReference type="AlphaFoldDB" id="A0A0D2J954"/>
<dbReference type="HOGENOM" id="CLU_006332_9_3_1"/>
<organism evidence="6 7">
    <name type="scientific">Rhinocladiella mackenziei CBS 650.93</name>
    <dbReference type="NCBI Taxonomy" id="1442369"/>
    <lineage>
        <taxon>Eukaryota</taxon>
        <taxon>Fungi</taxon>
        <taxon>Dikarya</taxon>
        <taxon>Ascomycota</taxon>
        <taxon>Pezizomycotina</taxon>
        <taxon>Eurotiomycetes</taxon>
        <taxon>Chaetothyriomycetidae</taxon>
        <taxon>Chaetothyriales</taxon>
        <taxon>Herpotrichiellaceae</taxon>
        <taxon>Rhinocladiella</taxon>
    </lineage>
</organism>
<gene>
    <name evidence="6" type="ORF">Z518_03622</name>
</gene>
<comment type="similarity">
    <text evidence="1">Belongs to the sulfatase family.</text>
</comment>
<sequence length="517" mass="59636">MAKTKRPNILFIMADDHASKAISAYGANINHTPNLDRLAKEGILLNHCYVTNSICTPSRAAILTGTYNHVNGVVTLDSKINKNLPNVAKHLRAAGYDTAMVGKWHLGEGETCQPSGFDYWSVLPGQGDYWDPTFIDMDGHERVTEGYATSIITNKSLAWLNERPRDKPWFLMCHHKAPHRSWECDDKHKNLYKGEIKMPDTFSDDYKNRAKAAKIAKMRVADDLTYKDLGLVQPDGGRRKLGEMMWDGARKIPNNPQGLRLIDADDGTVFTFSNEKGLGEFKFQRYLQRYLRTIQSIDDSVGRLLDWLEQTGQADDTVVIYTSDQGFFLGEHGWFDKRFMYEESFQMPFMCRYPREIKPGSVNNDLVNNVDFAPLFLDYAAARKPSYMQGQSFRKILMGEAIEGWKQVAYHRYWMHNDVIHEAYAHYGVRDQRYKLVYWYCEDMGVEGARPGGEEYKEWELFDCQEDPLELFNVYGDPKYQGIVVRMTRLLEDKMEEIGDEPVHVLSSWKKPPHPNL</sequence>
<dbReference type="SUPFAM" id="SSF53649">
    <property type="entry name" value="Alkaline phosphatase-like"/>
    <property type="match status" value="1"/>
</dbReference>
<dbReference type="OrthoDB" id="96314at2759"/>
<dbReference type="GO" id="GO:0016787">
    <property type="term" value="F:hydrolase activity"/>
    <property type="evidence" value="ECO:0007669"/>
    <property type="project" value="UniProtKB-KW"/>
</dbReference>
<dbReference type="CDD" id="cd16031">
    <property type="entry name" value="G6S_like"/>
    <property type="match status" value="1"/>
</dbReference>
<dbReference type="EMBL" id="KN847477">
    <property type="protein sequence ID" value="KIX05650.1"/>
    <property type="molecule type" value="Genomic_DNA"/>
</dbReference>
<reference evidence="6 7" key="1">
    <citation type="submission" date="2015-01" db="EMBL/GenBank/DDBJ databases">
        <title>The Genome Sequence of Rhinocladiella mackenzie CBS 650.93.</title>
        <authorList>
            <consortium name="The Broad Institute Genomics Platform"/>
            <person name="Cuomo C."/>
            <person name="de Hoog S."/>
            <person name="Gorbushina A."/>
            <person name="Stielow B."/>
            <person name="Teixiera M."/>
            <person name="Abouelleil A."/>
            <person name="Chapman S.B."/>
            <person name="Priest M."/>
            <person name="Young S.K."/>
            <person name="Wortman J."/>
            <person name="Nusbaum C."/>
            <person name="Birren B."/>
        </authorList>
    </citation>
    <scope>NUCLEOTIDE SEQUENCE [LARGE SCALE GENOMIC DNA]</scope>
    <source>
        <strain evidence="6 7">CBS 650.93</strain>
    </source>
</reference>
<keyword evidence="3" id="KW-0378">Hydrolase</keyword>
<evidence type="ECO:0000256" key="3">
    <source>
        <dbReference type="ARBA" id="ARBA00022801"/>
    </source>
</evidence>
<evidence type="ECO:0000259" key="5">
    <source>
        <dbReference type="Pfam" id="PF00884"/>
    </source>
</evidence>
<feature type="domain" description="Sulfatase N-terminal" evidence="5">
    <location>
        <begin position="7"/>
        <end position="380"/>
    </location>
</feature>